<evidence type="ECO:0000256" key="1">
    <source>
        <dbReference type="SAM" id="MobiDB-lite"/>
    </source>
</evidence>
<feature type="compositionally biased region" description="Polar residues" evidence="1">
    <location>
        <begin position="274"/>
        <end position="286"/>
    </location>
</feature>
<keyword evidence="3" id="KW-1185">Reference proteome</keyword>
<organism evidence="2 3">
    <name type="scientific">Trypanosoma equiperdum</name>
    <dbReference type="NCBI Taxonomy" id="5694"/>
    <lineage>
        <taxon>Eukaryota</taxon>
        <taxon>Discoba</taxon>
        <taxon>Euglenozoa</taxon>
        <taxon>Kinetoplastea</taxon>
        <taxon>Metakinetoplastina</taxon>
        <taxon>Trypanosomatida</taxon>
        <taxon>Trypanosomatidae</taxon>
        <taxon>Trypanosoma</taxon>
    </lineage>
</organism>
<dbReference type="GeneID" id="92380131"/>
<protein>
    <submittedName>
        <fullName evidence="2">Uncharacterized protein</fullName>
    </submittedName>
</protein>
<comment type="caution">
    <text evidence="2">The sequence shown here is derived from an EMBL/GenBank/DDBJ whole genome shotgun (WGS) entry which is preliminary data.</text>
</comment>
<sequence length="577" mass="62318">MQHHFHLNRSFDMQLSPVAASIIDWAPAGRTGTVGNSHTPACSLPTVGVNGSHTHAVDSTSLSGAAKLKPAENLSGMRVLHRCTRQLLANSCVLVPIFSRGTFNVNAGLLASLGLTGGWNDACSRPSGFHANDVLQLEATWGKRQWAGIFNLVCFSWMSTTLPLFEFITVSPRTDSSLQVDRLMFNWSGFWRVFVSGDGSRRNSLISMDSPAERFVADVPVAPTGKLPDESKLGGVTGVDKKHDGLSTTPPITSNGDDTRRGGAISTGKKVKVGNTSGNTTSMNGDSGSGTAGVCMKKREEVAEPVSGSSSELCAETQKVGRWWRIRELRCGVGVALKNDIVSAANAYFGYSFHLGRALTFSSHVDVLRRGCYSVTCSTDRFDLATRLRVNHITSHFTEMDAGIGWRPLRHVPGFTCRLSYSMGRTSMGFTARDVTTHWGLAAHRTETPVQATAVLPPPLSSLPVPVAVESRGALLQLWDASVDWGLSAVHLVLGTLLPSLTGSAAAGRRVVKEGEEVEVPEHKPRQWNRLSRAFLAGVSYCKASVTQAKFDLTMGVATQQPRQSRPLRFFFVVSAY</sequence>
<dbReference type="VEuPathDB" id="TriTrypDB:TEOVI_000619200"/>
<feature type="compositionally biased region" description="Polar residues" evidence="1">
    <location>
        <begin position="246"/>
        <end position="256"/>
    </location>
</feature>
<dbReference type="AlphaFoldDB" id="A0A1G4IA02"/>
<name>A0A1G4IA02_TRYEQ</name>
<reference evidence="2" key="1">
    <citation type="submission" date="2016-09" db="EMBL/GenBank/DDBJ databases">
        <authorList>
            <person name="Hebert L."/>
            <person name="Moumen B."/>
        </authorList>
    </citation>
    <scope>NUCLEOTIDE SEQUENCE [LARGE SCALE GENOMIC DNA]</scope>
    <source>
        <strain evidence="2">OVI</strain>
    </source>
</reference>
<dbReference type="RefSeq" id="XP_067079940.1">
    <property type="nucleotide sequence ID" value="XM_067223839.1"/>
</dbReference>
<proteinExistence type="predicted"/>
<evidence type="ECO:0000313" key="2">
    <source>
        <dbReference type="EMBL" id="SCU68861.1"/>
    </source>
</evidence>
<evidence type="ECO:0000313" key="3">
    <source>
        <dbReference type="Proteomes" id="UP000195570"/>
    </source>
</evidence>
<feature type="region of interest" description="Disordered" evidence="1">
    <location>
        <begin position="226"/>
        <end position="292"/>
    </location>
</feature>
<accession>A0A1G4IA02</accession>
<dbReference type="EMBL" id="CZPT02001086">
    <property type="protein sequence ID" value="SCU68861.1"/>
    <property type="molecule type" value="Genomic_DNA"/>
</dbReference>
<dbReference type="Proteomes" id="UP000195570">
    <property type="component" value="Unassembled WGS sequence"/>
</dbReference>
<gene>
    <name evidence="2" type="ORF">TEOVI_000619200</name>
</gene>